<proteinExistence type="inferred from homology"/>
<feature type="signal peptide" evidence="9">
    <location>
        <begin position="1"/>
        <end position="29"/>
    </location>
</feature>
<gene>
    <name evidence="11" type="ORF">AHX45_16305</name>
</gene>
<evidence type="ECO:0000256" key="7">
    <source>
        <dbReference type="ARBA" id="ARBA00068034"/>
    </source>
</evidence>
<comment type="caution">
    <text evidence="11">The sequence shown here is derived from an EMBL/GenBank/DDBJ whole genome shotgun (WGS) entry which is preliminary data.</text>
</comment>
<dbReference type="InterPro" id="IPR036866">
    <property type="entry name" value="RibonucZ/Hydroxyglut_hydro"/>
</dbReference>
<dbReference type="Gene3D" id="1.25.40.880">
    <property type="entry name" value="Alkyl sulfatase, dimerisation domain"/>
    <property type="match status" value="1"/>
</dbReference>
<evidence type="ECO:0000256" key="3">
    <source>
        <dbReference type="ARBA" id="ARBA00022801"/>
    </source>
</evidence>
<keyword evidence="4" id="KW-0862">Zinc</keyword>
<accession>A0A632U2T0</accession>
<dbReference type="SMART" id="SM00849">
    <property type="entry name" value="Lactamase_B"/>
    <property type="match status" value="1"/>
</dbReference>
<dbReference type="Pfam" id="PF00753">
    <property type="entry name" value="Lactamase_B"/>
    <property type="match status" value="1"/>
</dbReference>
<evidence type="ECO:0000259" key="10">
    <source>
        <dbReference type="SMART" id="SM00849"/>
    </source>
</evidence>
<dbReference type="GO" id="GO:0018741">
    <property type="term" value="F:linear primary-alkylsulfatase activity"/>
    <property type="evidence" value="ECO:0007669"/>
    <property type="project" value="UniProtKB-EC"/>
</dbReference>
<dbReference type="InterPro" id="IPR044097">
    <property type="entry name" value="Bds1/SdsA1_MBL-fold"/>
</dbReference>
<feature type="chain" id="PRO_5026103417" description="Linear primary-alkylsulfatase" evidence="9">
    <location>
        <begin position="30"/>
        <end position="661"/>
    </location>
</feature>
<evidence type="ECO:0000256" key="1">
    <source>
        <dbReference type="ARBA" id="ARBA00001947"/>
    </source>
</evidence>
<evidence type="ECO:0000256" key="4">
    <source>
        <dbReference type="ARBA" id="ARBA00022833"/>
    </source>
</evidence>
<dbReference type="GO" id="GO:0046983">
    <property type="term" value="F:protein dimerization activity"/>
    <property type="evidence" value="ECO:0007669"/>
    <property type="project" value="InterPro"/>
</dbReference>
<dbReference type="FunFam" id="1.25.40.880:FF:000001">
    <property type="entry name" value="SDS hydrolase SdsA1"/>
    <property type="match status" value="1"/>
</dbReference>
<dbReference type="CDD" id="cd07710">
    <property type="entry name" value="arylsulfatase_Sdsa1-like_MBL-fold"/>
    <property type="match status" value="1"/>
</dbReference>
<evidence type="ECO:0000256" key="8">
    <source>
        <dbReference type="ARBA" id="ARBA00075789"/>
    </source>
</evidence>
<dbReference type="GO" id="GO:0046872">
    <property type="term" value="F:metal ion binding"/>
    <property type="evidence" value="ECO:0007669"/>
    <property type="project" value="UniProtKB-KW"/>
</dbReference>
<dbReference type="InterPro" id="IPR038536">
    <property type="entry name" value="Alkyl/aryl-sulf_dimr_sf"/>
</dbReference>
<keyword evidence="2" id="KW-0479">Metal-binding</keyword>
<dbReference type="InterPro" id="IPR036527">
    <property type="entry name" value="SCP2_sterol-bd_dom_sf"/>
</dbReference>
<dbReference type="InterPro" id="IPR052195">
    <property type="entry name" value="Bact_Alkyl/Aryl-Sulfatase"/>
</dbReference>
<keyword evidence="3 11" id="KW-0378">Hydrolase</keyword>
<dbReference type="InterPro" id="IPR029228">
    <property type="entry name" value="Alkyl_sulf_dimr"/>
</dbReference>
<dbReference type="InterPro" id="IPR029229">
    <property type="entry name" value="Alkyl_sulf_C"/>
</dbReference>
<dbReference type="Gene3D" id="3.60.15.30">
    <property type="entry name" value="Metallo-beta-lactamase domain"/>
    <property type="match status" value="1"/>
</dbReference>
<dbReference type="FunFam" id="3.60.15.30:FF:000001">
    <property type="entry name" value="Alkyl/aryl-sulfatase BDS1"/>
    <property type="match status" value="1"/>
</dbReference>
<evidence type="ECO:0000256" key="5">
    <source>
        <dbReference type="ARBA" id="ARBA00033751"/>
    </source>
</evidence>
<protein>
    <recommendedName>
        <fullName evidence="7">Linear primary-alkylsulfatase</fullName>
        <ecNumber evidence="6">3.1.6.21</ecNumber>
    </recommendedName>
    <alternativeName>
        <fullName evidence="8">Type III linear primary-alkylsulfatase</fullName>
    </alternativeName>
</protein>
<evidence type="ECO:0000256" key="6">
    <source>
        <dbReference type="ARBA" id="ARBA00066568"/>
    </source>
</evidence>
<dbReference type="GO" id="GO:0018909">
    <property type="term" value="P:dodecyl sulfate metabolic process"/>
    <property type="evidence" value="ECO:0007669"/>
    <property type="project" value="InterPro"/>
</dbReference>
<dbReference type="GO" id="GO:0030288">
    <property type="term" value="C:outer membrane-bounded periplasmic space"/>
    <property type="evidence" value="ECO:0007669"/>
    <property type="project" value="TreeGrafter"/>
</dbReference>
<dbReference type="Pfam" id="PF14864">
    <property type="entry name" value="Alkyl_sulf_C"/>
    <property type="match status" value="1"/>
</dbReference>
<dbReference type="PANTHER" id="PTHR43223">
    <property type="entry name" value="ALKYL/ARYL-SULFATASE"/>
    <property type="match status" value="1"/>
</dbReference>
<keyword evidence="9" id="KW-0732">Signal</keyword>
<evidence type="ECO:0000256" key="9">
    <source>
        <dbReference type="SAM" id="SignalP"/>
    </source>
</evidence>
<dbReference type="InterPro" id="IPR001279">
    <property type="entry name" value="Metallo-B-lactamas"/>
</dbReference>
<sequence length="661" mass="73828">MNNEKLFRLSRTFIAITTASGLFIHTAFAAESAKDATQYTQQINQQYIKNLPFSDRQDFADAQRGFIAPLPDHGILNNSDGKPYYRADDYKFDINASAPQTINPSLWRQSQLNGISGLFKVTDRMYQVRGQDISNITFIEGKTGLIVIDPLVTAGAAKASLDLYYQNRPHRPIVAVIYTHSHTDHYGGVKGIVSEEEVKSGKVQIIAPEGFMEEAISENVLLGNIMSRRALYSYGLLLPHTPQGNIGNGLGVTLTTGLPTIIAPTKLITKTGEKMTIDGLEFEFLMAPGSEAPAEMHFYIPALKALCTAENATHTLHNFYTLRGAKTRDTSKWTEYLNETLDMWGSKAEVLFMPHTWPVWGNQHINDYIGKYRDTIKYIHDQTLHLANQGYTMNEIGDMIKLPKNLEDNWASRGYYGSVSHNARAVYNYYLGYYNGNPADLHPYGQVEMGKRYVKALGGSAHAINLARDAYRQGDYRWAAELLKQVIAANPGDQTAKNLQADTFEQLGYQAESATWRGFYLTGAKELREGVHKFNHGTTNSPDTIKGMTVEMLFDYMAVRLDSSKAAGKDISLNFNLSDGDNLNLTLENSVLNYRQSLQPKSDASFYMSRTDLHDVLTGQAKMAELVKAKKVKVIGNAVKLDEIIGCLDNFDLWVNIVTPN</sequence>
<dbReference type="EC" id="3.1.6.21" evidence="6"/>
<organism evidence="11">
    <name type="scientific">Salmonella enterica subsp. arizonae</name>
    <dbReference type="NCBI Taxonomy" id="59203"/>
    <lineage>
        <taxon>Bacteria</taxon>
        <taxon>Pseudomonadati</taxon>
        <taxon>Pseudomonadota</taxon>
        <taxon>Gammaproteobacteria</taxon>
        <taxon>Enterobacterales</taxon>
        <taxon>Enterobacteriaceae</taxon>
        <taxon>Salmonella</taxon>
    </lineage>
</organism>
<comment type="cofactor">
    <cofactor evidence="1">
        <name>Zn(2+)</name>
        <dbReference type="ChEBI" id="CHEBI:29105"/>
    </cofactor>
</comment>
<dbReference type="EMBL" id="AAMGFJ010000022">
    <property type="protein sequence ID" value="EDH0571646.1"/>
    <property type="molecule type" value="Genomic_DNA"/>
</dbReference>
<reference evidence="11" key="1">
    <citation type="submission" date="2018-07" db="EMBL/GenBank/DDBJ databases">
        <authorList>
            <consortium name="GenomeTrakr network: Whole genome sequencing for foodborne pathogen traceback"/>
        </authorList>
    </citation>
    <scope>NUCLEOTIDE SEQUENCE</scope>
    <source>
        <strain evidence="11">FDA00001204</strain>
    </source>
</reference>
<dbReference type="SUPFAM" id="SSF56281">
    <property type="entry name" value="Metallo-hydrolase/oxidoreductase"/>
    <property type="match status" value="1"/>
</dbReference>
<evidence type="ECO:0000256" key="2">
    <source>
        <dbReference type="ARBA" id="ARBA00022723"/>
    </source>
</evidence>
<dbReference type="Gene3D" id="3.30.1050.10">
    <property type="entry name" value="SCP2 sterol-binding domain"/>
    <property type="match status" value="1"/>
</dbReference>
<evidence type="ECO:0000313" key="11">
    <source>
        <dbReference type="EMBL" id="EDH0571646.1"/>
    </source>
</evidence>
<feature type="domain" description="Metallo-beta-lactamase" evidence="10">
    <location>
        <begin position="133"/>
        <end position="355"/>
    </location>
</feature>
<name>A0A632U2T0_SALER</name>
<dbReference type="AlphaFoldDB" id="A0A632U2T0"/>
<dbReference type="SUPFAM" id="SSF55718">
    <property type="entry name" value="SCP-like"/>
    <property type="match status" value="1"/>
</dbReference>
<dbReference type="PANTHER" id="PTHR43223:SF1">
    <property type="entry name" value="ALKYL_ARYL-SULFATASE BDS1"/>
    <property type="match status" value="1"/>
</dbReference>
<comment type="similarity">
    <text evidence="5">Belongs to the metallo-beta-lactamase superfamily. Type III sulfatase family.</text>
</comment>
<dbReference type="Pfam" id="PF14863">
    <property type="entry name" value="Alkyl_sulf_dimr"/>
    <property type="match status" value="1"/>
</dbReference>